<proteinExistence type="predicted"/>
<dbReference type="AlphaFoldDB" id="A0A1Q9JIX4"/>
<evidence type="ECO:0000256" key="3">
    <source>
        <dbReference type="PROSITE-ProRule" id="PRU00169"/>
    </source>
</evidence>
<evidence type="ECO:0000256" key="2">
    <source>
        <dbReference type="ARBA" id="ARBA00024867"/>
    </source>
</evidence>
<evidence type="ECO:0000313" key="7">
    <source>
        <dbReference type="Proteomes" id="UP000187404"/>
    </source>
</evidence>
<dbReference type="Proteomes" id="UP000187404">
    <property type="component" value="Unassembled WGS sequence"/>
</dbReference>
<evidence type="ECO:0000256" key="1">
    <source>
        <dbReference type="ARBA" id="ARBA00018672"/>
    </source>
</evidence>
<dbReference type="Gene3D" id="2.40.50.1020">
    <property type="entry name" value="LytTr DNA-binding domain"/>
    <property type="match status" value="1"/>
</dbReference>
<protein>
    <recommendedName>
        <fullName evidence="1">Stage 0 sporulation protein A homolog</fullName>
    </recommendedName>
</protein>
<reference evidence="6 7" key="1">
    <citation type="journal article" date="2016" name="Appl. Environ. Microbiol.">
        <title>Function and Phylogeny of Bacterial Butyryl Coenzyme A:Acetate Transferases and Their Diversity in the Proximal Colon of Swine.</title>
        <authorList>
            <person name="Trachsel J."/>
            <person name="Bayles D.O."/>
            <person name="Looft T."/>
            <person name="Levine U.Y."/>
            <person name="Allen H.K."/>
        </authorList>
    </citation>
    <scope>NUCLEOTIDE SEQUENCE [LARGE SCALE GENOMIC DNA]</scope>
    <source>
        <strain evidence="6 7">68-3-10</strain>
    </source>
</reference>
<dbReference type="PANTHER" id="PTHR37299:SF1">
    <property type="entry name" value="STAGE 0 SPORULATION PROTEIN A HOMOLOG"/>
    <property type="match status" value="1"/>
</dbReference>
<gene>
    <name evidence="6" type="ORF">BHK98_08575</name>
</gene>
<dbReference type="SMART" id="SM00850">
    <property type="entry name" value="LytTR"/>
    <property type="match status" value="1"/>
</dbReference>
<dbReference type="STRING" id="1261640.BHK98_08575"/>
<feature type="domain" description="HTH LytTR-type" evidence="5">
    <location>
        <begin position="130"/>
        <end position="233"/>
    </location>
</feature>
<dbReference type="OrthoDB" id="9802383at2"/>
<dbReference type="PROSITE" id="PS50930">
    <property type="entry name" value="HTH_LYTTR"/>
    <property type="match status" value="1"/>
</dbReference>
<comment type="caution">
    <text evidence="6">The sequence shown here is derived from an EMBL/GenBank/DDBJ whole genome shotgun (WGS) entry which is preliminary data.</text>
</comment>
<evidence type="ECO:0000259" key="4">
    <source>
        <dbReference type="PROSITE" id="PS50110"/>
    </source>
</evidence>
<dbReference type="PROSITE" id="PS50110">
    <property type="entry name" value="RESPONSE_REGULATORY"/>
    <property type="match status" value="1"/>
</dbReference>
<evidence type="ECO:0000313" key="6">
    <source>
        <dbReference type="EMBL" id="OLR56114.1"/>
    </source>
</evidence>
<sequence length="254" mass="29462">MKIALTGGTPETASALRDVIGNWASDNLPETEISIYRGGNQMLRQMVPGRYDLTFISSVMPDMRGIELVEKLWERTPATSCVFIASDESLMPEALNCHAFDYLVRPLGQEQIFQVLSDLRERLPQAAPFFRYTCDRRACHMMFHDLIYARSDGHYIELHSRSEGTCRIRMTMKELQERLRGDERFFLINKGILVNMGHILSMYGGFCVMDDAKRSLLPISVRRSPRLKEQWHRYIYQSLRRERSDGPLSRTVDF</sequence>
<dbReference type="EMBL" id="MJIE01000001">
    <property type="protein sequence ID" value="OLR56114.1"/>
    <property type="molecule type" value="Genomic_DNA"/>
</dbReference>
<evidence type="ECO:0000259" key="5">
    <source>
        <dbReference type="PROSITE" id="PS50930"/>
    </source>
</evidence>
<comment type="caution">
    <text evidence="3">Lacks conserved residue(s) required for the propagation of feature annotation.</text>
</comment>
<keyword evidence="7" id="KW-1185">Reference proteome</keyword>
<dbReference type="RefSeq" id="WP_075713416.1">
    <property type="nucleotide sequence ID" value="NZ_MJIE01000001.1"/>
</dbReference>
<dbReference type="GO" id="GO:0000156">
    <property type="term" value="F:phosphorelay response regulator activity"/>
    <property type="evidence" value="ECO:0007669"/>
    <property type="project" value="InterPro"/>
</dbReference>
<dbReference type="PANTHER" id="PTHR37299">
    <property type="entry name" value="TRANSCRIPTIONAL REGULATOR-RELATED"/>
    <property type="match status" value="1"/>
</dbReference>
<comment type="function">
    <text evidence="2">May play the central regulatory role in sporulation. It may be an element of the effector pathway responsible for the activation of sporulation genes in response to nutritional stress. Spo0A may act in concert with spo0H (a sigma factor) to control the expression of some genes that are critical to the sporulation process.</text>
</comment>
<dbReference type="SUPFAM" id="SSF52172">
    <property type="entry name" value="CheY-like"/>
    <property type="match status" value="1"/>
</dbReference>
<accession>A0A1Q9JIX4</accession>
<organism evidence="6 7">
    <name type="scientific">Hornefia porci</name>
    <dbReference type="NCBI Taxonomy" id="2652292"/>
    <lineage>
        <taxon>Bacteria</taxon>
        <taxon>Bacillati</taxon>
        <taxon>Bacillota</taxon>
        <taxon>Clostridia</taxon>
        <taxon>Peptostreptococcales</taxon>
        <taxon>Anaerovoracaceae</taxon>
        <taxon>Hornefia</taxon>
    </lineage>
</organism>
<dbReference type="Pfam" id="PF00072">
    <property type="entry name" value="Response_reg"/>
    <property type="match status" value="1"/>
</dbReference>
<feature type="domain" description="Response regulatory" evidence="4">
    <location>
        <begin position="2"/>
        <end position="120"/>
    </location>
</feature>
<name>A0A1Q9JIX4_9FIRM</name>
<dbReference type="InterPro" id="IPR007492">
    <property type="entry name" value="LytTR_DNA-bd_dom"/>
</dbReference>
<dbReference type="InterPro" id="IPR001789">
    <property type="entry name" value="Sig_transdc_resp-reg_receiver"/>
</dbReference>
<dbReference type="GO" id="GO:0003677">
    <property type="term" value="F:DNA binding"/>
    <property type="evidence" value="ECO:0007669"/>
    <property type="project" value="InterPro"/>
</dbReference>
<dbReference type="InterPro" id="IPR046947">
    <property type="entry name" value="LytR-like"/>
</dbReference>
<dbReference type="Gene3D" id="3.40.50.2300">
    <property type="match status" value="1"/>
</dbReference>
<dbReference type="InterPro" id="IPR011006">
    <property type="entry name" value="CheY-like_superfamily"/>
</dbReference>
<dbReference type="Pfam" id="PF04397">
    <property type="entry name" value="LytTR"/>
    <property type="match status" value="1"/>
</dbReference>